<evidence type="ECO:0000313" key="3">
    <source>
        <dbReference type="EMBL" id="MCG5077664.1"/>
    </source>
</evidence>
<dbReference type="InterPro" id="IPR033455">
    <property type="entry name" value="AbiEi_3_N"/>
</dbReference>
<evidence type="ECO:0000259" key="2">
    <source>
        <dbReference type="Pfam" id="PF17194"/>
    </source>
</evidence>
<protein>
    <submittedName>
        <fullName evidence="3">Type IV toxin-antitoxin system AbiEi family antitoxin</fullName>
    </submittedName>
</protein>
<evidence type="ECO:0000256" key="1">
    <source>
        <dbReference type="SAM" id="MobiDB-lite"/>
    </source>
</evidence>
<proteinExistence type="predicted"/>
<dbReference type="Pfam" id="PF17194">
    <property type="entry name" value="AbiEi_3_N"/>
    <property type="match status" value="1"/>
</dbReference>
<comment type="caution">
    <text evidence="3">The sequence shown here is derived from an EMBL/GenBank/DDBJ whole genome shotgun (WGS) entry which is preliminary data.</text>
</comment>
<keyword evidence="4" id="KW-1185">Reference proteome</keyword>
<dbReference type="EMBL" id="JAKLJA010000039">
    <property type="protein sequence ID" value="MCG5077664.1"/>
    <property type="molecule type" value="Genomic_DNA"/>
</dbReference>
<feature type="compositionally biased region" description="Polar residues" evidence="1">
    <location>
        <begin position="236"/>
        <end position="247"/>
    </location>
</feature>
<accession>A0A9X1ULP4</accession>
<dbReference type="RefSeq" id="WP_238467556.1">
    <property type="nucleotide sequence ID" value="NZ_JAKLJA010000039.1"/>
</dbReference>
<organism evidence="3 4">
    <name type="scientific">Paraburkholderia tagetis</name>
    <dbReference type="NCBI Taxonomy" id="2913261"/>
    <lineage>
        <taxon>Bacteria</taxon>
        <taxon>Pseudomonadati</taxon>
        <taxon>Pseudomonadota</taxon>
        <taxon>Betaproteobacteria</taxon>
        <taxon>Burkholderiales</taxon>
        <taxon>Burkholderiaceae</taxon>
        <taxon>Paraburkholderia</taxon>
    </lineage>
</organism>
<name>A0A9X1ULP4_9BURK</name>
<dbReference type="AlphaFoldDB" id="A0A9X1ULP4"/>
<dbReference type="Pfam" id="PF11459">
    <property type="entry name" value="AbiEi_3"/>
    <property type="match status" value="1"/>
</dbReference>
<feature type="domain" description="Transcriptional regulator AbiEi antitoxin N-terminal" evidence="2">
    <location>
        <begin position="4"/>
        <end position="93"/>
    </location>
</feature>
<feature type="region of interest" description="Disordered" evidence="1">
    <location>
        <begin position="227"/>
        <end position="247"/>
    </location>
</feature>
<sequence>MASKTLQRLMEGVPRGQPLDPQMLRDCGVSAQQTTYLVNAGWLQRLSKGAYLLAGDAPTRDGTLAYLSRRIAGLHVGGKTALDWQGVRHNLSFRERVVLWAERPYAMPAWVDEHMLHTLQTTRLFDASLPENFAISPLPNRDPSILVSEPERALLELASDVGKRLAKGQSLEEAVNMASSLRNLRPKVLDTLLSHCTRVKVVKLVRDLGESSGFAWGKDLQRHVDRLGPGKRWTSSRKGSPQLNLKA</sequence>
<reference evidence="3" key="1">
    <citation type="submission" date="2022-01" db="EMBL/GenBank/DDBJ databases">
        <title>Genome sequence and assembly of Parabukholderia sp. RG36.</title>
        <authorList>
            <person name="Chhetri G."/>
        </authorList>
    </citation>
    <scope>NUCLEOTIDE SEQUENCE</scope>
    <source>
        <strain evidence="3">RG36</strain>
    </source>
</reference>
<gene>
    <name evidence="3" type="ORF">L5014_30705</name>
</gene>
<dbReference type="Proteomes" id="UP001139308">
    <property type="component" value="Unassembled WGS sequence"/>
</dbReference>
<dbReference type="InterPro" id="IPR021561">
    <property type="entry name" value="AbiEi_3"/>
</dbReference>
<evidence type="ECO:0000313" key="4">
    <source>
        <dbReference type="Proteomes" id="UP001139308"/>
    </source>
</evidence>